<dbReference type="InterPro" id="IPR036097">
    <property type="entry name" value="HisK_dim/P_sf"/>
</dbReference>
<proteinExistence type="predicted"/>
<dbReference type="Pfam" id="PF13426">
    <property type="entry name" value="PAS_9"/>
    <property type="match status" value="1"/>
</dbReference>
<dbReference type="GO" id="GO:0005886">
    <property type="term" value="C:plasma membrane"/>
    <property type="evidence" value="ECO:0007669"/>
    <property type="project" value="TreeGrafter"/>
</dbReference>
<evidence type="ECO:0000256" key="6">
    <source>
        <dbReference type="SAM" id="MobiDB-lite"/>
    </source>
</evidence>
<dbReference type="NCBIfam" id="TIGR00229">
    <property type="entry name" value="sensory_box"/>
    <property type="match status" value="1"/>
</dbReference>
<dbReference type="Proteomes" id="UP000001880">
    <property type="component" value="Chromosome"/>
</dbReference>
<comment type="catalytic activity">
    <reaction evidence="1">
        <text>ATP + protein L-histidine = ADP + protein N-phospho-L-histidine.</text>
        <dbReference type="EC" id="2.7.13.3"/>
    </reaction>
</comment>
<dbReference type="InterPro" id="IPR005467">
    <property type="entry name" value="His_kinase_dom"/>
</dbReference>
<dbReference type="Pfam" id="PF02518">
    <property type="entry name" value="HATPase_c"/>
    <property type="match status" value="1"/>
</dbReference>
<evidence type="ECO:0000259" key="8">
    <source>
        <dbReference type="PROSITE" id="PS50109"/>
    </source>
</evidence>
<reference evidence="11 12" key="1">
    <citation type="journal article" date="2010" name="Stand. Genomic Sci.">
        <title>Complete genome sequence of Haliangium ochraceum type strain (SMP-2).</title>
        <authorList>
            <consortium name="US DOE Joint Genome Institute (JGI-PGF)"/>
            <person name="Ivanova N."/>
            <person name="Daum C."/>
            <person name="Lang E."/>
            <person name="Abt B."/>
            <person name="Kopitz M."/>
            <person name="Saunders E."/>
            <person name="Lapidus A."/>
            <person name="Lucas S."/>
            <person name="Glavina Del Rio T."/>
            <person name="Nolan M."/>
            <person name="Tice H."/>
            <person name="Copeland A."/>
            <person name="Cheng J.F."/>
            <person name="Chen F."/>
            <person name="Bruce D."/>
            <person name="Goodwin L."/>
            <person name="Pitluck S."/>
            <person name="Mavromatis K."/>
            <person name="Pati A."/>
            <person name="Mikhailova N."/>
            <person name="Chen A."/>
            <person name="Palaniappan K."/>
            <person name="Land M."/>
            <person name="Hauser L."/>
            <person name="Chang Y.J."/>
            <person name="Jeffries C.D."/>
            <person name="Detter J.C."/>
            <person name="Brettin T."/>
            <person name="Rohde M."/>
            <person name="Goker M."/>
            <person name="Bristow J."/>
            <person name="Markowitz V."/>
            <person name="Eisen J.A."/>
            <person name="Hugenholtz P."/>
            <person name="Kyrpides N.C."/>
            <person name="Klenk H.P."/>
        </authorList>
    </citation>
    <scope>NUCLEOTIDE SEQUENCE [LARGE SCALE GENOMIC DNA]</scope>
    <source>
        <strain evidence="12">DSM 14365 / CIP 107738 / JCM 11303 / AJ 13395 / SMP-2</strain>
    </source>
</reference>
<evidence type="ECO:0000259" key="9">
    <source>
        <dbReference type="PROSITE" id="PS50112"/>
    </source>
</evidence>
<dbReference type="GO" id="GO:0000155">
    <property type="term" value="F:phosphorelay sensor kinase activity"/>
    <property type="evidence" value="ECO:0007669"/>
    <property type="project" value="InterPro"/>
</dbReference>
<dbReference type="OrthoDB" id="5442910at2"/>
<dbReference type="KEGG" id="hoh:Hoch_4861"/>
<feature type="domain" description="PAS" evidence="9">
    <location>
        <begin position="299"/>
        <end position="342"/>
    </location>
</feature>
<dbReference type="PROSITE" id="PS50112">
    <property type="entry name" value="PAS"/>
    <property type="match status" value="1"/>
</dbReference>
<evidence type="ECO:0000256" key="5">
    <source>
        <dbReference type="ARBA" id="ARBA00022777"/>
    </source>
</evidence>
<feature type="transmembrane region" description="Helical" evidence="7">
    <location>
        <begin position="81"/>
        <end position="106"/>
    </location>
</feature>
<dbReference type="SUPFAM" id="SSF55785">
    <property type="entry name" value="PYP-like sensor domain (PAS domain)"/>
    <property type="match status" value="1"/>
</dbReference>
<feature type="region of interest" description="Disordered" evidence="6">
    <location>
        <begin position="665"/>
        <end position="687"/>
    </location>
</feature>
<dbReference type="Gene3D" id="1.10.287.130">
    <property type="match status" value="1"/>
</dbReference>
<dbReference type="PROSITE" id="PS50113">
    <property type="entry name" value="PAC"/>
    <property type="match status" value="1"/>
</dbReference>
<feature type="transmembrane region" description="Helical" evidence="7">
    <location>
        <begin position="126"/>
        <end position="144"/>
    </location>
</feature>
<sequence>MTWQQDRELETRLTRTAAGALIALGAVVFFLGWWADITVVRTLGPGLASMKVNTALCFIASGVALWRLLRREELARASRLTDALALLVIGISGSSLLADTFHWSLWIDEFLFTDPNPRGMPWPGRMSPATAFGLTLVGMCLLSYDRKGIERVWLPHLLGALVSLNGLIAVVGYAYGVSALYQVRPYVSMALHTATAFLLLGIGLVSVPPWRGIPGLLLTAGSDGRMLRRLLPIALLVPLVLGWMAMQGSHNGWYGSRFGFVLAALASSLLLVSVVGRTGLVLGRAERARRRALQQLSEQEEWLSTTLSSIADGVIATDQGARISFANPAACELLGRDLDSLIKQPIDECFDVVDTATGEPAVLPVHAVLASGKASALEETCELRRDDGTRIAIADACTPLAGADGVMRGAVLIFRDVSSERAAAAAVKKASEYKDQFLAMLGHELRNPLSAICNATRLLEVLVQHNDAKLQRPVDVLARQSENLTLLVDDLLDVSRVARGKLAIETSRLDPRSVLRNVLDDMRVKAENRSLRLFAEIAGGSDDDPGDGEMTILGDSVRLYQIFGNVVGNAIKFTDEGEVRVSMMREGDEIVLRVSDTGMGMTDEELALVFEPFQQGEQGFHRPQGGLGLGLSVVKGLVVLHDGTVEAHSEGRGQGTTMTLRFPCAPVRARTNQPVSNSEPSLSSSSE</sequence>
<keyword evidence="7" id="KW-1133">Transmembrane helix</keyword>
<dbReference type="AlphaFoldDB" id="D0LTY6"/>
<feature type="domain" description="Histidine kinase" evidence="8">
    <location>
        <begin position="440"/>
        <end position="666"/>
    </location>
</feature>
<evidence type="ECO:0000259" key="10">
    <source>
        <dbReference type="PROSITE" id="PS50113"/>
    </source>
</evidence>
<feature type="transmembrane region" description="Helical" evidence="7">
    <location>
        <begin position="156"/>
        <end position="175"/>
    </location>
</feature>
<dbReference type="Gene3D" id="3.30.450.20">
    <property type="entry name" value="PAS domain"/>
    <property type="match status" value="1"/>
</dbReference>
<evidence type="ECO:0000313" key="11">
    <source>
        <dbReference type="EMBL" id="ACY17350.1"/>
    </source>
</evidence>
<keyword evidence="7" id="KW-0812">Transmembrane</keyword>
<evidence type="ECO:0000256" key="7">
    <source>
        <dbReference type="SAM" id="Phobius"/>
    </source>
</evidence>
<evidence type="ECO:0000256" key="1">
    <source>
        <dbReference type="ARBA" id="ARBA00000085"/>
    </source>
</evidence>
<feature type="transmembrane region" description="Helical" evidence="7">
    <location>
        <begin position="258"/>
        <end position="282"/>
    </location>
</feature>
<dbReference type="EMBL" id="CP001804">
    <property type="protein sequence ID" value="ACY17350.1"/>
    <property type="molecule type" value="Genomic_DNA"/>
</dbReference>
<evidence type="ECO:0000256" key="3">
    <source>
        <dbReference type="ARBA" id="ARBA00022553"/>
    </source>
</evidence>
<dbReference type="InterPro" id="IPR003661">
    <property type="entry name" value="HisK_dim/P_dom"/>
</dbReference>
<dbReference type="InterPro" id="IPR035965">
    <property type="entry name" value="PAS-like_dom_sf"/>
</dbReference>
<evidence type="ECO:0000256" key="4">
    <source>
        <dbReference type="ARBA" id="ARBA00022679"/>
    </source>
</evidence>
<dbReference type="InterPro" id="IPR003594">
    <property type="entry name" value="HATPase_dom"/>
</dbReference>
<dbReference type="STRING" id="502025.Hoch_4861"/>
<accession>D0LTY6</accession>
<dbReference type="PANTHER" id="PTHR43047:SF62">
    <property type="entry name" value="SENSOR HISTIDINE KINASE DPIB"/>
    <property type="match status" value="1"/>
</dbReference>
<dbReference type="HOGENOM" id="CLU_400512_0_0_7"/>
<dbReference type="EC" id="2.7.13.3" evidence="2"/>
<feature type="domain" description="PAC" evidence="10">
    <location>
        <begin position="377"/>
        <end position="429"/>
    </location>
</feature>
<feature type="compositionally biased region" description="Low complexity" evidence="6">
    <location>
        <begin position="676"/>
        <end position="687"/>
    </location>
</feature>
<dbReference type="CDD" id="cd00082">
    <property type="entry name" value="HisKA"/>
    <property type="match status" value="1"/>
</dbReference>
<dbReference type="eggNOG" id="COG5002">
    <property type="taxonomic scope" value="Bacteria"/>
</dbReference>
<dbReference type="PRINTS" id="PR00344">
    <property type="entry name" value="BCTRLSENSOR"/>
</dbReference>
<dbReference type="InterPro" id="IPR000014">
    <property type="entry name" value="PAS"/>
</dbReference>
<dbReference type="PROSITE" id="PS50109">
    <property type="entry name" value="HIS_KIN"/>
    <property type="match status" value="1"/>
</dbReference>
<dbReference type="SMART" id="SM00387">
    <property type="entry name" value="HATPase_c"/>
    <property type="match status" value="1"/>
</dbReference>
<keyword evidence="5 11" id="KW-0418">Kinase</keyword>
<dbReference type="CDD" id="cd00130">
    <property type="entry name" value="PAS"/>
    <property type="match status" value="1"/>
</dbReference>
<feature type="transmembrane region" description="Helical" evidence="7">
    <location>
        <begin position="47"/>
        <end position="69"/>
    </location>
</feature>
<dbReference type="InterPro" id="IPR036890">
    <property type="entry name" value="HATPase_C_sf"/>
</dbReference>
<dbReference type="SMART" id="SM00091">
    <property type="entry name" value="PAS"/>
    <property type="match status" value="1"/>
</dbReference>
<name>D0LTY6_HALO1</name>
<feature type="transmembrane region" description="Helical" evidence="7">
    <location>
        <begin position="227"/>
        <end position="246"/>
    </location>
</feature>
<feature type="transmembrane region" description="Helical" evidence="7">
    <location>
        <begin position="12"/>
        <end position="35"/>
    </location>
</feature>
<evidence type="ECO:0000313" key="12">
    <source>
        <dbReference type="Proteomes" id="UP000001880"/>
    </source>
</evidence>
<keyword evidence="7" id="KW-0472">Membrane</keyword>
<dbReference type="Gene3D" id="3.30.565.10">
    <property type="entry name" value="Histidine kinase-like ATPase, C-terminal domain"/>
    <property type="match status" value="1"/>
</dbReference>
<keyword evidence="3" id="KW-0597">Phosphoprotein</keyword>
<keyword evidence="4" id="KW-0808">Transferase</keyword>
<evidence type="ECO:0000256" key="2">
    <source>
        <dbReference type="ARBA" id="ARBA00012438"/>
    </source>
</evidence>
<dbReference type="SMART" id="SM00388">
    <property type="entry name" value="HisKA"/>
    <property type="match status" value="1"/>
</dbReference>
<keyword evidence="12" id="KW-1185">Reference proteome</keyword>
<protein>
    <recommendedName>
        <fullName evidence="2">histidine kinase</fullName>
        <ecNumber evidence="2">2.7.13.3</ecNumber>
    </recommendedName>
</protein>
<feature type="transmembrane region" description="Helical" evidence="7">
    <location>
        <begin position="187"/>
        <end position="207"/>
    </location>
</feature>
<dbReference type="InterPro" id="IPR000700">
    <property type="entry name" value="PAS-assoc_C"/>
</dbReference>
<dbReference type="Pfam" id="PF00512">
    <property type="entry name" value="HisKA"/>
    <property type="match status" value="1"/>
</dbReference>
<dbReference type="SUPFAM" id="SSF55874">
    <property type="entry name" value="ATPase domain of HSP90 chaperone/DNA topoisomerase II/histidine kinase"/>
    <property type="match status" value="1"/>
</dbReference>
<organism evidence="11 12">
    <name type="scientific">Haliangium ochraceum (strain DSM 14365 / JCM 11303 / SMP-2)</name>
    <dbReference type="NCBI Taxonomy" id="502025"/>
    <lineage>
        <taxon>Bacteria</taxon>
        <taxon>Pseudomonadati</taxon>
        <taxon>Myxococcota</taxon>
        <taxon>Polyangia</taxon>
        <taxon>Haliangiales</taxon>
        <taxon>Kofleriaceae</taxon>
        <taxon>Haliangium</taxon>
    </lineage>
</organism>
<dbReference type="PANTHER" id="PTHR43047">
    <property type="entry name" value="TWO-COMPONENT HISTIDINE PROTEIN KINASE"/>
    <property type="match status" value="1"/>
</dbReference>
<dbReference type="SUPFAM" id="SSF47384">
    <property type="entry name" value="Homodimeric domain of signal transducing histidine kinase"/>
    <property type="match status" value="1"/>
</dbReference>
<dbReference type="InterPro" id="IPR004358">
    <property type="entry name" value="Sig_transdc_His_kin-like_C"/>
</dbReference>
<dbReference type="GO" id="GO:0009927">
    <property type="term" value="F:histidine phosphotransfer kinase activity"/>
    <property type="evidence" value="ECO:0007669"/>
    <property type="project" value="TreeGrafter"/>
</dbReference>
<gene>
    <name evidence="11" type="ordered locus">Hoch_4861</name>
</gene>